<dbReference type="RefSeq" id="WP_153823221.1">
    <property type="nucleotide sequence ID" value="NZ_JAQNDO010000001.1"/>
</dbReference>
<comment type="caution">
    <text evidence="2">The sequence shown here is derived from an EMBL/GenBank/DDBJ whole genome shotgun (WGS) entry which is preliminary data.</text>
</comment>
<evidence type="ECO:0000259" key="1">
    <source>
        <dbReference type="PROSITE" id="PS50801"/>
    </source>
</evidence>
<keyword evidence="3" id="KW-1185">Reference proteome</keyword>
<sequence>MVMMMETQRIPIVRLSGKLIVSIQTALSDTVVDRLQQDVAAACERGDARGLVVDVSGVDVLDSYITRSLRDLAVMARLMGVETVVCGLRPAVAMTLVEMGMELPGVRTALNLDRALALLDSLQPEGLPNDLAGEGDEWEGEA</sequence>
<organism evidence="2 3">
    <name type="scientific">Polyangium mundeleinium</name>
    <dbReference type="NCBI Taxonomy" id="2995306"/>
    <lineage>
        <taxon>Bacteria</taxon>
        <taxon>Pseudomonadati</taxon>
        <taxon>Myxococcota</taxon>
        <taxon>Polyangia</taxon>
        <taxon>Polyangiales</taxon>
        <taxon>Polyangiaceae</taxon>
        <taxon>Polyangium</taxon>
    </lineage>
</organism>
<dbReference type="Proteomes" id="UP001221411">
    <property type="component" value="Unassembled WGS sequence"/>
</dbReference>
<dbReference type="EMBL" id="JAQNDO010000001">
    <property type="protein sequence ID" value="MDC0747833.1"/>
    <property type="molecule type" value="Genomic_DNA"/>
</dbReference>
<dbReference type="Gene3D" id="3.30.750.24">
    <property type="entry name" value="STAS domain"/>
    <property type="match status" value="1"/>
</dbReference>
<dbReference type="InterPro" id="IPR036513">
    <property type="entry name" value="STAS_dom_sf"/>
</dbReference>
<dbReference type="InterPro" id="IPR051932">
    <property type="entry name" value="Bact_StressResp_Reg"/>
</dbReference>
<protein>
    <submittedName>
        <fullName evidence="2">STAS domain-containing protein</fullName>
    </submittedName>
</protein>
<proteinExistence type="predicted"/>
<feature type="domain" description="STAS" evidence="1">
    <location>
        <begin position="1"/>
        <end position="119"/>
    </location>
</feature>
<dbReference type="PANTHER" id="PTHR33745:SF1">
    <property type="entry name" value="RSBT ANTAGONIST PROTEIN RSBS"/>
    <property type="match status" value="1"/>
</dbReference>
<evidence type="ECO:0000313" key="2">
    <source>
        <dbReference type="EMBL" id="MDC0747833.1"/>
    </source>
</evidence>
<dbReference type="SUPFAM" id="SSF52091">
    <property type="entry name" value="SpoIIaa-like"/>
    <property type="match status" value="1"/>
</dbReference>
<dbReference type="PROSITE" id="PS50801">
    <property type="entry name" value="STAS"/>
    <property type="match status" value="1"/>
</dbReference>
<name>A0ABT5F174_9BACT</name>
<gene>
    <name evidence="2" type="ORF">POL67_41255</name>
</gene>
<dbReference type="InterPro" id="IPR002645">
    <property type="entry name" value="STAS_dom"/>
</dbReference>
<dbReference type="PANTHER" id="PTHR33745">
    <property type="entry name" value="RSBT ANTAGONIST PROTEIN RSBS-RELATED"/>
    <property type="match status" value="1"/>
</dbReference>
<accession>A0ABT5F174</accession>
<dbReference type="CDD" id="cd07041">
    <property type="entry name" value="STAS_RsbR_RsbS_like"/>
    <property type="match status" value="1"/>
</dbReference>
<dbReference type="Pfam" id="PF01740">
    <property type="entry name" value="STAS"/>
    <property type="match status" value="1"/>
</dbReference>
<evidence type="ECO:0000313" key="3">
    <source>
        <dbReference type="Proteomes" id="UP001221411"/>
    </source>
</evidence>
<reference evidence="2 3" key="1">
    <citation type="submission" date="2022-11" db="EMBL/GenBank/DDBJ databases">
        <title>Minimal conservation of predation-associated metabolite biosynthetic gene clusters underscores biosynthetic potential of Myxococcota including descriptions for ten novel species: Archangium lansinium sp. nov., Myxococcus landrumus sp. nov., Nannocystis bai.</title>
        <authorList>
            <person name="Ahearne A."/>
            <person name="Stevens C."/>
            <person name="Dowd S."/>
        </authorList>
    </citation>
    <scope>NUCLEOTIDE SEQUENCE [LARGE SCALE GENOMIC DNA]</scope>
    <source>
        <strain evidence="2 3">RJM3</strain>
    </source>
</reference>